<dbReference type="OrthoDB" id="2675723at2759"/>
<protein>
    <recommendedName>
        <fullName evidence="1">CxC2-like cysteine cluster KDZ transposase-associated domain-containing protein</fullName>
    </recommendedName>
</protein>
<name>A0A5M3MGB7_CONPW</name>
<dbReference type="OMA" id="PAEDIDC"/>
<reference evidence="3" key="1">
    <citation type="journal article" date="2012" name="Science">
        <title>The Paleozoic origin of enzymatic lignin decomposition reconstructed from 31 fungal genomes.</title>
        <authorList>
            <person name="Floudas D."/>
            <person name="Binder M."/>
            <person name="Riley R."/>
            <person name="Barry K."/>
            <person name="Blanchette R.A."/>
            <person name="Henrissat B."/>
            <person name="Martinez A.T."/>
            <person name="Otillar R."/>
            <person name="Spatafora J.W."/>
            <person name="Yadav J.S."/>
            <person name="Aerts A."/>
            <person name="Benoit I."/>
            <person name="Boyd A."/>
            <person name="Carlson A."/>
            <person name="Copeland A."/>
            <person name="Coutinho P.M."/>
            <person name="de Vries R.P."/>
            <person name="Ferreira P."/>
            <person name="Findley K."/>
            <person name="Foster B."/>
            <person name="Gaskell J."/>
            <person name="Glotzer D."/>
            <person name="Gorecki P."/>
            <person name="Heitman J."/>
            <person name="Hesse C."/>
            <person name="Hori C."/>
            <person name="Igarashi K."/>
            <person name="Jurgens J.A."/>
            <person name="Kallen N."/>
            <person name="Kersten P."/>
            <person name="Kohler A."/>
            <person name="Kuees U."/>
            <person name="Kumar T.K.A."/>
            <person name="Kuo A."/>
            <person name="LaButti K."/>
            <person name="Larrondo L.F."/>
            <person name="Lindquist E."/>
            <person name="Ling A."/>
            <person name="Lombard V."/>
            <person name="Lucas S."/>
            <person name="Lundell T."/>
            <person name="Martin R."/>
            <person name="McLaughlin D.J."/>
            <person name="Morgenstern I."/>
            <person name="Morin E."/>
            <person name="Murat C."/>
            <person name="Nagy L.G."/>
            <person name="Nolan M."/>
            <person name="Ohm R.A."/>
            <person name="Patyshakuliyeva A."/>
            <person name="Rokas A."/>
            <person name="Ruiz-Duenas F.J."/>
            <person name="Sabat G."/>
            <person name="Salamov A."/>
            <person name="Samejima M."/>
            <person name="Schmutz J."/>
            <person name="Slot J.C."/>
            <person name="St John F."/>
            <person name="Stenlid J."/>
            <person name="Sun H."/>
            <person name="Sun S."/>
            <person name="Syed K."/>
            <person name="Tsang A."/>
            <person name="Wiebenga A."/>
            <person name="Young D."/>
            <person name="Pisabarro A."/>
            <person name="Eastwood D.C."/>
            <person name="Martin F."/>
            <person name="Cullen D."/>
            <person name="Grigoriev I.V."/>
            <person name="Hibbett D.S."/>
        </authorList>
    </citation>
    <scope>NUCLEOTIDE SEQUENCE [LARGE SCALE GENOMIC DNA]</scope>
    <source>
        <strain evidence="3">RWD-64-598 SS2</strain>
    </source>
</reference>
<dbReference type="InterPro" id="IPR040521">
    <property type="entry name" value="KDZ"/>
</dbReference>
<dbReference type="InterPro" id="IPR041457">
    <property type="entry name" value="CxC2_KDZ-assoc"/>
</dbReference>
<dbReference type="Proteomes" id="UP000053558">
    <property type="component" value="Unassembled WGS sequence"/>
</dbReference>
<comment type="caution">
    <text evidence="2">The sequence shown here is derived from an EMBL/GenBank/DDBJ whole genome shotgun (WGS) entry which is preliminary data.</text>
</comment>
<dbReference type="Pfam" id="PF18758">
    <property type="entry name" value="KDZ"/>
    <property type="match status" value="1"/>
</dbReference>
<dbReference type="RefSeq" id="XP_007771815.1">
    <property type="nucleotide sequence ID" value="XM_007773625.1"/>
</dbReference>
<evidence type="ECO:0000259" key="1">
    <source>
        <dbReference type="Pfam" id="PF18803"/>
    </source>
</evidence>
<organism evidence="2 3">
    <name type="scientific">Coniophora puteana (strain RWD-64-598)</name>
    <name type="common">Brown rot fungus</name>
    <dbReference type="NCBI Taxonomy" id="741705"/>
    <lineage>
        <taxon>Eukaryota</taxon>
        <taxon>Fungi</taxon>
        <taxon>Dikarya</taxon>
        <taxon>Basidiomycota</taxon>
        <taxon>Agaricomycotina</taxon>
        <taxon>Agaricomycetes</taxon>
        <taxon>Agaricomycetidae</taxon>
        <taxon>Boletales</taxon>
        <taxon>Coniophorineae</taxon>
        <taxon>Coniophoraceae</taxon>
        <taxon>Coniophora</taxon>
    </lineage>
</organism>
<proteinExistence type="predicted"/>
<dbReference type="KEGG" id="cput:CONPUDRAFT_62128"/>
<feature type="non-terminal residue" evidence="2">
    <location>
        <position position="1"/>
    </location>
</feature>
<accession>A0A5M3MGB7</accession>
<dbReference type="EMBL" id="JH711583">
    <property type="protein sequence ID" value="EIW77804.1"/>
    <property type="molecule type" value="Genomic_DNA"/>
</dbReference>
<gene>
    <name evidence="2" type="ORF">CONPUDRAFT_62128</name>
</gene>
<evidence type="ECO:0000313" key="2">
    <source>
        <dbReference type="EMBL" id="EIW77804.1"/>
    </source>
</evidence>
<dbReference type="Pfam" id="PF18803">
    <property type="entry name" value="CxC2"/>
    <property type="match status" value="1"/>
</dbReference>
<dbReference type="AlphaFoldDB" id="A0A5M3MGB7"/>
<sequence length="704" mass="78216">AGISSASAFHQVEFWESNHWESSTTAQLGVTLCLGHGRNKCPETGVTGSSEPAEDIDCAPAEFNLGRPFKEFTASKQPPTSSKGGGHAETIIVVDKSGVYEFPVVWCTCTDKLPHKQLFDLRLYPASQTNPKTIFTFDVLDDLLVCNFEGKEAPHSYFRRLTRMTNEAFLDSVPVCNMCFLRLKTRKKHGHGYGDSKMEAAGASLATTCVACPHPGINLDNDWESKGLEWLYYGWAVVDGNFKQQSYTMRRPENNVPLTDSLGYTVNKANYQAHLATAKETPHKSTCNNHRAVSQAGQRRNHLAVTGLAALVCAQHGLWFASLVVDFLLGERQAYIDYALCIVLQQLRKHKRVYLFYDIVCQYLVKLQQWIKDSPHLTIPEHLKIIPAISEWLQRLVTAYAGHSDKVTANDAVFKVDIRKLPSRATTGLEVTQAKEELTGCLIRIIEEFLEDAPKYMGNLLIGAVTDKPYVVDIASGIMDSAEEGDEDGTDGIPYDPEDEEETNAALLEPETRTISLLSAFGCSTCLEHGLDKVIEAEMTLRTGQANNAVEKIRHHIGHQSLIWHKEVRESRGSQHQGGLARSKLDVQSAKVNLQRLYYNHARKAMLELKGPKDNITKYQVMTRQDLKASTAELRPDATGLRHEGLSWLWTLDVDTMLASPDGDTLLNECESGISPERLCTDACQLHGCTGQRPGAGLTGPWRS</sequence>
<feature type="domain" description="CxC2-like cysteine cluster KDZ transposase-associated" evidence="1">
    <location>
        <begin position="88"/>
        <end position="167"/>
    </location>
</feature>
<evidence type="ECO:0000313" key="3">
    <source>
        <dbReference type="Proteomes" id="UP000053558"/>
    </source>
</evidence>
<keyword evidence="3" id="KW-1185">Reference proteome</keyword>
<dbReference type="GeneID" id="19208211"/>